<dbReference type="Proteomes" id="UP001151760">
    <property type="component" value="Unassembled WGS sequence"/>
</dbReference>
<evidence type="ECO:0000256" key="4">
    <source>
        <dbReference type="ARBA" id="ARBA00022741"/>
    </source>
</evidence>
<evidence type="ECO:0000256" key="11">
    <source>
        <dbReference type="RuleBase" id="RU363036"/>
    </source>
</evidence>
<evidence type="ECO:0000256" key="9">
    <source>
        <dbReference type="ARBA" id="ARBA00023163"/>
    </source>
</evidence>
<dbReference type="Pfam" id="PF07800">
    <property type="entry name" value="DUF1644"/>
    <property type="match status" value="1"/>
</dbReference>
<dbReference type="Pfam" id="PF00579">
    <property type="entry name" value="tRNA-synt_1b"/>
    <property type="match status" value="1"/>
</dbReference>
<proteinExistence type="inferred from homology"/>
<keyword evidence="12" id="KW-1133">Transmembrane helix</keyword>
<dbReference type="Gene3D" id="1.10.10.60">
    <property type="entry name" value="Homeodomain-like"/>
    <property type="match status" value="1"/>
</dbReference>
<dbReference type="PROSITE" id="PS51294">
    <property type="entry name" value="HTH_MYB"/>
    <property type="match status" value="1"/>
</dbReference>
<evidence type="ECO:0000256" key="12">
    <source>
        <dbReference type="SAM" id="Phobius"/>
    </source>
</evidence>
<keyword evidence="6 11" id="KW-0648">Protein biosynthesis</keyword>
<evidence type="ECO:0000256" key="2">
    <source>
        <dbReference type="ARBA" id="ARBA00010222"/>
    </source>
</evidence>
<evidence type="ECO:0000313" key="15">
    <source>
        <dbReference type="Proteomes" id="UP001151760"/>
    </source>
</evidence>
<dbReference type="InterPro" id="IPR021629">
    <property type="entry name" value="Mediator_Med23"/>
</dbReference>
<feature type="domain" description="HTH myb-type" evidence="13">
    <location>
        <begin position="152"/>
        <end position="173"/>
    </location>
</feature>
<keyword evidence="15" id="KW-1185">Reference proteome</keyword>
<comment type="caution">
    <text evidence="14">The sequence shown here is derived from an EMBL/GenBank/DDBJ whole genome shotgun (WGS) entry which is preliminary data.</text>
</comment>
<protein>
    <submittedName>
        <fullName evidence="14">Mediator of RNA polymerase II transcription subunit 23 isoform X2</fullName>
    </submittedName>
</protein>
<keyword evidence="7" id="KW-0805">Transcription regulation</keyword>
<dbReference type="InterPro" id="IPR002305">
    <property type="entry name" value="aa-tRNA-synth_Ic"/>
</dbReference>
<keyword evidence="5 11" id="KW-0067">ATP-binding</keyword>
<dbReference type="PANTHER" id="PTHR12691:SF10">
    <property type="entry name" value="MEDIATOR OF RNA POLYMERASE II TRANSCRIPTION SUBUNIT 23"/>
    <property type="match status" value="1"/>
</dbReference>
<keyword evidence="3 11" id="KW-0436">Ligase</keyword>
<gene>
    <name evidence="14" type="ORF">Tco_0600410</name>
</gene>
<keyword evidence="10" id="KW-0539">Nucleus</keyword>
<evidence type="ECO:0000256" key="5">
    <source>
        <dbReference type="ARBA" id="ARBA00022840"/>
    </source>
</evidence>
<comment type="subcellular location">
    <subcellularLocation>
        <location evidence="1">Nucleus</location>
    </subcellularLocation>
</comment>
<keyword evidence="4 11" id="KW-0547">Nucleotide-binding</keyword>
<evidence type="ECO:0000256" key="7">
    <source>
        <dbReference type="ARBA" id="ARBA00023015"/>
    </source>
</evidence>
<evidence type="ECO:0000313" key="14">
    <source>
        <dbReference type="EMBL" id="GJS50289.1"/>
    </source>
</evidence>
<evidence type="ECO:0000256" key="1">
    <source>
        <dbReference type="ARBA" id="ARBA00004123"/>
    </source>
</evidence>
<keyword evidence="12" id="KW-0812">Transmembrane</keyword>
<keyword evidence="9" id="KW-0804">Transcription</keyword>
<feature type="transmembrane region" description="Helical" evidence="12">
    <location>
        <begin position="276"/>
        <end position="296"/>
    </location>
</feature>
<dbReference type="InterPro" id="IPR017930">
    <property type="entry name" value="Myb_dom"/>
</dbReference>
<feature type="transmembrane region" description="Helical" evidence="12">
    <location>
        <begin position="248"/>
        <end position="269"/>
    </location>
</feature>
<dbReference type="InterPro" id="IPR012866">
    <property type="entry name" value="DUF1644"/>
</dbReference>
<evidence type="ECO:0000256" key="10">
    <source>
        <dbReference type="ARBA" id="ARBA00023242"/>
    </source>
</evidence>
<dbReference type="EMBL" id="BQNB010008504">
    <property type="protein sequence ID" value="GJS50289.1"/>
    <property type="molecule type" value="Genomic_DNA"/>
</dbReference>
<dbReference type="InterPro" id="IPR014729">
    <property type="entry name" value="Rossmann-like_a/b/a_fold"/>
</dbReference>
<accession>A0ABQ4WBL4</accession>
<reference evidence="14" key="1">
    <citation type="journal article" date="2022" name="Int. J. Mol. Sci.">
        <title>Draft Genome of Tanacetum Coccineum: Genomic Comparison of Closely Related Tanacetum-Family Plants.</title>
        <authorList>
            <person name="Yamashiro T."/>
            <person name="Shiraishi A."/>
            <person name="Nakayama K."/>
            <person name="Satake H."/>
        </authorList>
    </citation>
    <scope>NUCLEOTIDE SEQUENCE</scope>
</reference>
<evidence type="ECO:0000256" key="3">
    <source>
        <dbReference type="ARBA" id="ARBA00022598"/>
    </source>
</evidence>
<evidence type="ECO:0000256" key="6">
    <source>
        <dbReference type="ARBA" id="ARBA00022917"/>
    </source>
</evidence>
<keyword evidence="12" id="KW-0472">Membrane</keyword>
<keyword evidence="8 11" id="KW-0030">Aminoacyl-tRNA synthetase</keyword>
<evidence type="ECO:0000259" key="13">
    <source>
        <dbReference type="PROSITE" id="PS51294"/>
    </source>
</evidence>
<reference evidence="14" key="2">
    <citation type="submission" date="2022-01" db="EMBL/GenBank/DDBJ databases">
        <authorList>
            <person name="Yamashiro T."/>
            <person name="Shiraishi A."/>
            <person name="Satake H."/>
            <person name="Nakayama K."/>
        </authorList>
    </citation>
    <scope>NUCLEOTIDE SEQUENCE</scope>
</reference>
<comment type="similarity">
    <text evidence="2">Belongs to the Mediator complex subunit 23 family.</text>
</comment>
<organism evidence="14 15">
    <name type="scientific">Tanacetum coccineum</name>
    <dbReference type="NCBI Taxonomy" id="301880"/>
    <lineage>
        <taxon>Eukaryota</taxon>
        <taxon>Viridiplantae</taxon>
        <taxon>Streptophyta</taxon>
        <taxon>Embryophyta</taxon>
        <taxon>Tracheophyta</taxon>
        <taxon>Spermatophyta</taxon>
        <taxon>Magnoliopsida</taxon>
        <taxon>eudicotyledons</taxon>
        <taxon>Gunneridae</taxon>
        <taxon>Pentapetalae</taxon>
        <taxon>asterids</taxon>
        <taxon>campanulids</taxon>
        <taxon>Asterales</taxon>
        <taxon>Asteraceae</taxon>
        <taxon>Asteroideae</taxon>
        <taxon>Anthemideae</taxon>
        <taxon>Anthemidinae</taxon>
        <taxon>Tanacetum</taxon>
    </lineage>
</organism>
<sequence length="448" mass="50539">MVPAVIRTVEVDGGDGGDRTVPEIGRVLKEFSPEEVTANVYNMVPVLLHNIQLELQHGHSLQDVISNSCENIAKFIWIHELLPLDILLLVLIDRDDDPHALRIVVKLMETQELQQTIFFIGLIFGIAKVLREEGKTPTTVVAGSYGYLAPGRLPGRMDNEIKNYWNSHLSKKRETMVKQTDHKKKSLQLKQADICQLGMDQRKVNVLAREYCDAIKRKNKPIILSHHMLPGNFCSNVLLCKLFEIRCFLGGGLLPYGLWSFVIGGFSLLSNGKMSHVPYVCPSVTIVFSFNALLTIKDVDLLCATRAICTLIVWTVSKLQMECDVTVWVVVNEARVKIDEKKHLCEEEKCTFSGTYLELREHTKVEHPHARPSKIDPARQLDWENFHQSSEIIEVSVMERLKPKTETSTSILDFYIEQMSVQEFPANATVKDVLDIAGEGATSGLIFS</sequence>
<evidence type="ECO:0000256" key="8">
    <source>
        <dbReference type="ARBA" id="ARBA00023146"/>
    </source>
</evidence>
<dbReference type="Gene3D" id="3.40.50.620">
    <property type="entry name" value="HUPs"/>
    <property type="match status" value="1"/>
</dbReference>
<dbReference type="PANTHER" id="PTHR12691">
    <property type="entry name" value="MEDIATOR OF RNA POLYMERASE II TRANSCRIPTION SUBUNIT 23"/>
    <property type="match status" value="1"/>
</dbReference>
<name>A0ABQ4WBL4_9ASTR</name>
<comment type="similarity">
    <text evidence="11">Belongs to the class-I aminoacyl-tRNA synthetase family.</text>
</comment>